<dbReference type="InterPro" id="IPR027417">
    <property type="entry name" value="P-loop_NTPase"/>
</dbReference>
<dbReference type="SMART" id="SM00382">
    <property type="entry name" value="AAA"/>
    <property type="match status" value="2"/>
</dbReference>
<keyword evidence="3" id="KW-0067">ATP-binding</keyword>
<evidence type="ECO:0000256" key="4">
    <source>
        <dbReference type="SAM" id="Coils"/>
    </source>
</evidence>
<evidence type="ECO:0000256" key="1">
    <source>
        <dbReference type="ARBA" id="ARBA00022737"/>
    </source>
</evidence>
<keyword evidence="1" id="KW-0677">Repeat</keyword>
<dbReference type="Proteomes" id="UP000217986">
    <property type="component" value="Unassembled WGS sequence"/>
</dbReference>
<keyword evidence="2" id="KW-0547">Nucleotide-binding</keyword>
<name>A0A2A2EI36_9BIFI</name>
<sequence length="532" mass="57762">MATTLDLHDISYIYDGAQEPLFDGVNMTLPQGWTALLGDNGCGKTTLAKIVCGALTPTHGAVNPSPSTLVVAYCEQECAHEPANLDELRDDWSPEAIALRDALGIGDDWPYRFATLSGGERKRLQVACALHGSPDLLVLDEPTNHVDADTRDAIAAAMRAYRGVGVLVSHDVELIDATCMQCLMFTRRHSDRHNRTVIERYAGGYTKARRTHELRRAEAADELKAAQRKRQALEGSRAARRAMMDAAAARKHGGHLIDRHDHDARNTHKWNEKQADKASAAAYRALGSRLETARREAASIETDAKRYDGDILLDITPSARREPAHVEAGVLRFDDATAHDGCLAVSELDVDGVRWHARAISDADTDAAAQGVRGIRVPRLSVGPRDHIGVDGANGTGKSTVVRALLGSVDDALPTLYVGQIPDADAHARLLARLHALDAGDKAHVLSMLAQLNDDPDRLLRGEEPSPGRTQKLALCLGLLSGPQLIVLDEPTNHLDLHAKRALARFLRGYPGALVVVSHERWFLDEACGADK</sequence>
<dbReference type="GO" id="GO:0016887">
    <property type="term" value="F:ATP hydrolysis activity"/>
    <property type="evidence" value="ECO:0007669"/>
    <property type="project" value="InterPro"/>
</dbReference>
<evidence type="ECO:0000256" key="3">
    <source>
        <dbReference type="ARBA" id="ARBA00022840"/>
    </source>
</evidence>
<dbReference type="InterPro" id="IPR003439">
    <property type="entry name" value="ABC_transporter-like_ATP-bd"/>
</dbReference>
<proteinExistence type="predicted"/>
<gene>
    <name evidence="6" type="ORF">B1400_1289</name>
</gene>
<comment type="caution">
    <text evidence="6">The sequence shown here is derived from an EMBL/GenBank/DDBJ whole genome shotgun (WGS) entry which is preliminary data.</text>
</comment>
<dbReference type="Gene3D" id="3.40.50.300">
    <property type="entry name" value="P-loop containing nucleotide triphosphate hydrolases"/>
    <property type="match status" value="2"/>
</dbReference>
<accession>A0A2A2EI36</accession>
<protein>
    <submittedName>
        <fullName evidence="6">ABC transporter</fullName>
    </submittedName>
</protein>
<reference evidence="6 7" key="1">
    <citation type="journal article" date="2017" name="ISME J.">
        <title>Unveiling bifidobacterial biogeography across the mammalian branch of the tree of life.</title>
        <authorList>
            <person name="Milani C."/>
            <person name="Mangifesta M."/>
            <person name="Mancabelli L."/>
            <person name="Lugli G.A."/>
            <person name="James K."/>
            <person name="Duranti S."/>
            <person name="Turroni F."/>
            <person name="Ferrario C."/>
            <person name="Ossiprandi M.C."/>
            <person name="van Sinderen D."/>
            <person name="Ventura M."/>
        </authorList>
    </citation>
    <scope>NUCLEOTIDE SEQUENCE [LARGE SCALE GENOMIC DNA]</scope>
    <source>
        <strain evidence="6 7">70</strain>
    </source>
</reference>
<dbReference type="EMBL" id="MVOG01000027">
    <property type="protein sequence ID" value="PAU68671.1"/>
    <property type="molecule type" value="Genomic_DNA"/>
</dbReference>
<dbReference type="AlphaFoldDB" id="A0A2A2EI36"/>
<feature type="domain" description="ABC transporter" evidence="5">
    <location>
        <begin position="5"/>
        <end position="213"/>
    </location>
</feature>
<dbReference type="Pfam" id="PF00005">
    <property type="entry name" value="ABC_tran"/>
    <property type="match status" value="2"/>
</dbReference>
<dbReference type="RefSeq" id="WP_095613623.1">
    <property type="nucleotide sequence ID" value="NZ_MVOG01000027.1"/>
</dbReference>
<dbReference type="InterPro" id="IPR017871">
    <property type="entry name" value="ABC_transporter-like_CS"/>
</dbReference>
<dbReference type="PANTHER" id="PTHR19211">
    <property type="entry name" value="ATP-BINDING TRANSPORT PROTEIN-RELATED"/>
    <property type="match status" value="1"/>
</dbReference>
<dbReference type="PROSITE" id="PS00211">
    <property type="entry name" value="ABC_TRANSPORTER_1"/>
    <property type="match status" value="1"/>
</dbReference>
<organism evidence="6 7">
    <name type="scientific">Bifidobacterium italicum</name>
    <dbReference type="NCBI Taxonomy" id="1960968"/>
    <lineage>
        <taxon>Bacteria</taxon>
        <taxon>Bacillati</taxon>
        <taxon>Actinomycetota</taxon>
        <taxon>Actinomycetes</taxon>
        <taxon>Bifidobacteriales</taxon>
        <taxon>Bifidobacteriaceae</taxon>
        <taxon>Bifidobacterium</taxon>
    </lineage>
</organism>
<keyword evidence="7" id="KW-1185">Reference proteome</keyword>
<keyword evidence="4" id="KW-0175">Coiled coil</keyword>
<dbReference type="GO" id="GO:0005524">
    <property type="term" value="F:ATP binding"/>
    <property type="evidence" value="ECO:0007669"/>
    <property type="project" value="UniProtKB-KW"/>
</dbReference>
<dbReference type="InterPro" id="IPR003593">
    <property type="entry name" value="AAA+_ATPase"/>
</dbReference>
<dbReference type="CDD" id="cd03221">
    <property type="entry name" value="ABCF_EF-3"/>
    <property type="match status" value="1"/>
</dbReference>
<dbReference type="PANTHER" id="PTHR19211:SF14">
    <property type="entry name" value="ATP-BINDING CASSETTE SUB-FAMILY F MEMBER 1"/>
    <property type="match status" value="1"/>
</dbReference>
<dbReference type="OrthoDB" id="3239744at2"/>
<feature type="coiled-coil region" evidence="4">
    <location>
        <begin position="209"/>
        <end position="236"/>
    </location>
</feature>
<dbReference type="SUPFAM" id="SSF52540">
    <property type="entry name" value="P-loop containing nucleoside triphosphate hydrolases"/>
    <property type="match status" value="2"/>
</dbReference>
<dbReference type="InterPro" id="IPR050611">
    <property type="entry name" value="ABCF"/>
</dbReference>
<evidence type="ECO:0000313" key="6">
    <source>
        <dbReference type="EMBL" id="PAU68671.1"/>
    </source>
</evidence>
<evidence type="ECO:0000259" key="5">
    <source>
        <dbReference type="PROSITE" id="PS50893"/>
    </source>
</evidence>
<dbReference type="PROSITE" id="PS50893">
    <property type="entry name" value="ABC_TRANSPORTER_2"/>
    <property type="match status" value="1"/>
</dbReference>
<evidence type="ECO:0000256" key="2">
    <source>
        <dbReference type="ARBA" id="ARBA00022741"/>
    </source>
</evidence>
<evidence type="ECO:0000313" key="7">
    <source>
        <dbReference type="Proteomes" id="UP000217986"/>
    </source>
</evidence>